<evidence type="ECO:0000313" key="3">
    <source>
        <dbReference type="EMBL" id="SKB73355.1"/>
    </source>
</evidence>
<feature type="chain" id="PRO_5010527959" evidence="1">
    <location>
        <begin position="21"/>
        <end position="367"/>
    </location>
</feature>
<dbReference type="EMBL" id="FUZA01000002">
    <property type="protein sequence ID" value="SKB73355.1"/>
    <property type="molecule type" value="Genomic_DNA"/>
</dbReference>
<feature type="domain" description="Secretion system C-terminal sorting" evidence="2">
    <location>
        <begin position="292"/>
        <end position="365"/>
    </location>
</feature>
<dbReference type="RefSeq" id="WP_082214340.1">
    <property type="nucleotide sequence ID" value="NZ_FUZA01000002.1"/>
</dbReference>
<dbReference type="Proteomes" id="UP000190897">
    <property type="component" value="Unassembled WGS sequence"/>
</dbReference>
<gene>
    <name evidence="3" type="ORF">SAMN05660293_01792</name>
</gene>
<dbReference type="AlphaFoldDB" id="A0A1T5DP19"/>
<dbReference type="OrthoDB" id="1123245at2"/>
<keyword evidence="4" id="KW-1185">Reference proteome</keyword>
<dbReference type="STRING" id="651661.SAMN05660293_01792"/>
<evidence type="ECO:0000256" key="1">
    <source>
        <dbReference type="SAM" id="SignalP"/>
    </source>
</evidence>
<dbReference type="Pfam" id="PF18962">
    <property type="entry name" value="Por_Secre_tail"/>
    <property type="match status" value="1"/>
</dbReference>
<dbReference type="NCBIfam" id="TIGR04183">
    <property type="entry name" value="Por_Secre_tail"/>
    <property type="match status" value="1"/>
</dbReference>
<sequence>MKSVYKVFLLILLASPLCFATHIRGGEIMASHVSGQNYNIKVRLYFDLNIGEGAATAQTNVLVCFGDGSTKEFQRSKTEKLPGNVLVSDYEGAHTYASSGTFQISVSLENRTPGILNFPNSGDTRAFFWTVINTQVPNATPVLPYLVFEAGVRQLFKIELKPAVADADSITVKLPKLSKPSPGECGVRMLEHNYMYPNEVSSTGTFKVIPSVNQLVWQAPEVLGNYIFAMVVSEWRDGIIISESYREGLITVLDKPGPTVEIPPYESAANGGLITSTPNVQSAEVSMAIEAYPVPTETFITVKAYSKKRSVVTLQLIDIKGRVLREIKSGGPVISVQEEFDMRSLAKGIYIIKAANEKDSVSQKVLR</sequence>
<accession>A0A1T5DP19</accession>
<keyword evidence="1" id="KW-0732">Signal</keyword>
<protein>
    <submittedName>
        <fullName evidence="3">Por secretion system C-terminal sorting domain-containing protein</fullName>
    </submittedName>
</protein>
<dbReference type="InterPro" id="IPR026444">
    <property type="entry name" value="Secre_tail"/>
</dbReference>
<name>A0A1T5DP19_9BACT</name>
<evidence type="ECO:0000313" key="4">
    <source>
        <dbReference type="Proteomes" id="UP000190897"/>
    </source>
</evidence>
<reference evidence="4" key="1">
    <citation type="submission" date="2017-02" db="EMBL/GenBank/DDBJ databases">
        <authorList>
            <person name="Varghese N."/>
            <person name="Submissions S."/>
        </authorList>
    </citation>
    <scope>NUCLEOTIDE SEQUENCE [LARGE SCALE GENOMIC DNA]</scope>
    <source>
        <strain evidence="4">DSM 22270</strain>
    </source>
</reference>
<proteinExistence type="predicted"/>
<evidence type="ECO:0000259" key="2">
    <source>
        <dbReference type="Pfam" id="PF18962"/>
    </source>
</evidence>
<feature type="signal peptide" evidence="1">
    <location>
        <begin position="1"/>
        <end position="20"/>
    </location>
</feature>
<organism evidence="3 4">
    <name type="scientific">Dyadobacter psychrophilus</name>
    <dbReference type="NCBI Taxonomy" id="651661"/>
    <lineage>
        <taxon>Bacteria</taxon>
        <taxon>Pseudomonadati</taxon>
        <taxon>Bacteroidota</taxon>
        <taxon>Cytophagia</taxon>
        <taxon>Cytophagales</taxon>
        <taxon>Spirosomataceae</taxon>
        <taxon>Dyadobacter</taxon>
    </lineage>
</organism>